<dbReference type="Gene3D" id="3.40.50.1460">
    <property type="match status" value="1"/>
</dbReference>
<dbReference type="Pfam" id="PF02493">
    <property type="entry name" value="MORN"/>
    <property type="match status" value="7"/>
</dbReference>
<evidence type="ECO:0000256" key="1">
    <source>
        <dbReference type="ARBA" id="ARBA00022737"/>
    </source>
</evidence>
<evidence type="ECO:0000256" key="2">
    <source>
        <dbReference type="SAM" id="SignalP"/>
    </source>
</evidence>
<sequence length="482" mass="52790">MNQSIALPLLLLWVALSAGCTSADTGEQPLTLPDGSRYSGAMNDGLLSGEGRLEWPNGDVYEGEFLQGLLHGTGTMTLNTGDVYSGEFSRGEFTGVGDYIGSDGTLYHGDFSNYEFTGEGELTTPEGDIYRGDFSSGLLTGMGTFTGADGSQYAGEFVDNVYEGYGVWENDKWRYTGEFAAGYFDGFGERVDVNNNEVLESGQWEYGRFTGESESADERRARQLKVEKALFDQPAVLQKALDALALQNPESIDLYPVIVAGDGTQDVFTLEAKTVQTLLDTEFASQGRSLLMGNHPDTFGAAPLATNLSLPLALQSVSQKLDPQQDILLLYLSSHGSSDHEFYLAAPGHDFLGLAAEDLANTINDLAVKWKVIIISACYSGGFIESLKAPEHLVITAARDDRTSFGCGDSDTMTYFGRAYFEQALPTADSFESAYTRARELITQWESEEEFTHSEPQMYAGEAIVEYLPQWWRLRKRQAPGE</sequence>
<feature type="signal peptide" evidence="2">
    <location>
        <begin position="1"/>
        <end position="23"/>
    </location>
</feature>
<name>A0ABV7HRK1_9GAMM</name>
<dbReference type="RefSeq" id="WP_339614720.1">
    <property type="nucleotide sequence ID" value="NZ_AP031500.1"/>
</dbReference>
<comment type="caution">
    <text evidence="3">The sequence shown here is derived from an EMBL/GenBank/DDBJ whole genome shotgun (WGS) entry which is preliminary data.</text>
</comment>
<dbReference type="InterPro" id="IPR003409">
    <property type="entry name" value="MORN"/>
</dbReference>
<evidence type="ECO:0000313" key="3">
    <source>
        <dbReference type="EMBL" id="MFC3156407.1"/>
    </source>
</evidence>
<dbReference type="InterPro" id="IPR029030">
    <property type="entry name" value="Caspase-like_dom_sf"/>
</dbReference>
<keyword evidence="1" id="KW-0677">Repeat</keyword>
<proteinExistence type="predicted"/>
<dbReference type="SUPFAM" id="SSF82185">
    <property type="entry name" value="Histone H3 K4-specific methyltransferase SET7/9 N-terminal domain"/>
    <property type="match status" value="2"/>
</dbReference>
<dbReference type="PANTHER" id="PTHR23084">
    <property type="entry name" value="PHOSPHATIDYLINOSITOL-4-PHOSPHATE 5-KINASE RELATED"/>
    <property type="match status" value="1"/>
</dbReference>
<gene>
    <name evidence="3" type="ORF">ACFOEB_14435</name>
</gene>
<dbReference type="EMBL" id="JBHRTL010000030">
    <property type="protein sequence ID" value="MFC3156407.1"/>
    <property type="molecule type" value="Genomic_DNA"/>
</dbReference>
<dbReference type="Proteomes" id="UP001595548">
    <property type="component" value="Unassembled WGS sequence"/>
</dbReference>
<keyword evidence="4" id="KW-1185">Reference proteome</keyword>
<organism evidence="3 4">
    <name type="scientific">Gilvimarinus japonicus</name>
    <dbReference type="NCBI Taxonomy" id="1796469"/>
    <lineage>
        <taxon>Bacteria</taxon>
        <taxon>Pseudomonadati</taxon>
        <taxon>Pseudomonadota</taxon>
        <taxon>Gammaproteobacteria</taxon>
        <taxon>Cellvibrionales</taxon>
        <taxon>Cellvibrionaceae</taxon>
        <taxon>Gilvimarinus</taxon>
    </lineage>
</organism>
<dbReference type="InterPro" id="IPR001096">
    <property type="entry name" value="Peptidase_C13"/>
</dbReference>
<dbReference type="Gene3D" id="2.20.110.10">
    <property type="entry name" value="Histone H3 K4-specific methyltransferase SET7/9 N-terminal domain"/>
    <property type="match status" value="3"/>
</dbReference>
<dbReference type="SMART" id="SM00698">
    <property type="entry name" value="MORN"/>
    <property type="match status" value="7"/>
</dbReference>
<reference evidence="4" key="1">
    <citation type="journal article" date="2019" name="Int. J. Syst. Evol. Microbiol.">
        <title>The Global Catalogue of Microorganisms (GCM) 10K type strain sequencing project: providing services to taxonomists for standard genome sequencing and annotation.</title>
        <authorList>
            <consortium name="The Broad Institute Genomics Platform"/>
            <consortium name="The Broad Institute Genome Sequencing Center for Infectious Disease"/>
            <person name="Wu L."/>
            <person name="Ma J."/>
        </authorList>
    </citation>
    <scope>NUCLEOTIDE SEQUENCE [LARGE SCALE GENOMIC DNA]</scope>
    <source>
        <strain evidence="4">KCTC 52141</strain>
    </source>
</reference>
<dbReference type="Pfam" id="PF01650">
    <property type="entry name" value="Peptidase_C13"/>
    <property type="match status" value="1"/>
</dbReference>
<evidence type="ECO:0000313" key="4">
    <source>
        <dbReference type="Proteomes" id="UP001595548"/>
    </source>
</evidence>
<accession>A0ABV7HRK1</accession>
<keyword evidence="2" id="KW-0732">Signal</keyword>
<dbReference type="SUPFAM" id="SSF52129">
    <property type="entry name" value="Caspase-like"/>
    <property type="match status" value="1"/>
</dbReference>
<feature type="chain" id="PRO_5046634090" evidence="2">
    <location>
        <begin position="24"/>
        <end position="482"/>
    </location>
</feature>
<dbReference type="PANTHER" id="PTHR23084:SF263">
    <property type="entry name" value="MORN REPEAT-CONTAINING PROTEIN 1"/>
    <property type="match status" value="1"/>
</dbReference>
<protein>
    <submittedName>
        <fullName evidence="3">C13 family peptidase</fullName>
    </submittedName>
</protein>